<gene>
    <name evidence="1" type="ORF">AVEN_113160_1</name>
</gene>
<dbReference type="Proteomes" id="UP000499080">
    <property type="component" value="Unassembled WGS sequence"/>
</dbReference>
<proteinExistence type="predicted"/>
<evidence type="ECO:0000313" key="1">
    <source>
        <dbReference type="EMBL" id="GBO32161.1"/>
    </source>
</evidence>
<comment type="caution">
    <text evidence="1">The sequence shown here is derived from an EMBL/GenBank/DDBJ whole genome shotgun (WGS) entry which is preliminary data.</text>
</comment>
<dbReference type="EMBL" id="BGPR01055626">
    <property type="protein sequence ID" value="GBO32161.1"/>
    <property type="molecule type" value="Genomic_DNA"/>
</dbReference>
<keyword evidence="2" id="KW-1185">Reference proteome</keyword>
<organism evidence="1 2">
    <name type="scientific">Araneus ventricosus</name>
    <name type="common">Orbweaver spider</name>
    <name type="synonym">Epeira ventricosa</name>
    <dbReference type="NCBI Taxonomy" id="182803"/>
    <lineage>
        <taxon>Eukaryota</taxon>
        <taxon>Metazoa</taxon>
        <taxon>Ecdysozoa</taxon>
        <taxon>Arthropoda</taxon>
        <taxon>Chelicerata</taxon>
        <taxon>Arachnida</taxon>
        <taxon>Araneae</taxon>
        <taxon>Araneomorphae</taxon>
        <taxon>Entelegynae</taxon>
        <taxon>Araneoidea</taxon>
        <taxon>Araneidae</taxon>
        <taxon>Araneus</taxon>
    </lineage>
</organism>
<reference evidence="1 2" key="1">
    <citation type="journal article" date="2019" name="Sci. Rep.">
        <title>Orb-weaving spider Araneus ventricosus genome elucidates the spidroin gene catalogue.</title>
        <authorList>
            <person name="Kono N."/>
            <person name="Nakamura H."/>
            <person name="Ohtoshi R."/>
            <person name="Moran D.A.P."/>
            <person name="Shinohara A."/>
            <person name="Yoshida Y."/>
            <person name="Fujiwara M."/>
            <person name="Mori M."/>
            <person name="Tomita M."/>
            <person name="Arakawa K."/>
        </authorList>
    </citation>
    <scope>NUCLEOTIDE SEQUENCE [LARGE SCALE GENOMIC DNA]</scope>
</reference>
<protein>
    <submittedName>
        <fullName evidence="1">Uncharacterized protein</fullName>
    </submittedName>
</protein>
<evidence type="ECO:0000313" key="2">
    <source>
        <dbReference type="Proteomes" id="UP000499080"/>
    </source>
</evidence>
<sequence>MKTTPEVRMALCSCSKVRQETAALVIYHKPSFCSKKASNIMQLTLGGSINSASHVHVPTAQLNSLRTTITWACWLLVALRMWPPSKG</sequence>
<name>A0A4Y2W5M1_ARAVE</name>
<dbReference type="AlphaFoldDB" id="A0A4Y2W5M1"/>
<accession>A0A4Y2W5M1</accession>